<evidence type="ECO:0000313" key="1">
    <source>
        <dbReference type="EMBL" id="GAF96512.1"/>
    </source>
</evidence>
<accession>X0U826</accession>
<name>X0U826_9ZZZZ</name>
<comment type="caution">
    <text evidence="1">The sequence shown here is derived from an EMBL/GenBank/DDBJ whole genome shotgun (WGS) entry which is preliminary data.</text>
</comment>
<dbReference type="AlphaFoldDB" id="X0U826"/>
<dbReference type="EMBL" id="BARS01013411">
    <property type="protein sequence ID" value="GAF96512.1"/>
    <property type="molecule type" value="Genomic_DNA"/>
</dbReference>
<proteinExistence type="predicted"/>
<organism evidence="1">
    <name type="scientific">marine sediment metagenome</name>
    <dbReference type="NCBI Taxonomy" id="412755"/>
    <lineage>
        <taxon>unclassified sequences</taxon>
        <taxon>metagenomes</taxon>
        <taxon>ecological metagenomes</taxon>
    </lineage>
</organism>
<gene>
    <name evidence="1" type="ORF">S01H1_23307</name>
</gene>
<sequence length="30" mass="3218">MSQLQIRNDLLAQAIATIETGLGLGLAYEN</sequence>
<protein>
    <submittedName>
        <fullName evidence="1">Uncharacterized protein</fullName>
    </submittedName>
</protein>
<feature type="non-terminal residue" evidence="1">
    <location>
        <position position="30"/>
    </location>
</feature>
<reference evidence="1" key="1">
    <citation type="journal article" date="2014" name="Front. Microbiol.">
        <title>High frequency of phylogenetically diverse reductive dehalogenase-homologous genes in deep subseafloor sedimentary metagenomes.</title>
        <authorList>
            <person name="Kawai M."/>
            <person name="Futagami T."/>
            <person name="Toyoda A."/>
            <person name="Takaki Y."/>
            <person name="Nishi S."/>
            <person name="Hori S."/>
            <person name="Arai W."/>
            <person name="Tsubouchi T."/>
            <person name="Morono Y."/>
            <person name="Uchiyama I."/>
            <person name="Ito T."/>
            <person name="Fujiyama A."/>
            <person name="Inagaki F."/>
            <person name="Takami H."/>
        </authorList>
    </citation>
    <scope>NUCLEOTIDE SEQUENCE</scope>
    <source>
        <strain evidence="1">Expedition CK06-06</strain>
    </source>
</reference>